<dbReference type="PANTHER" id="PTHR28181:SF1">
    <property type="entry name" value="COLD TOLERANCE PROTEIN 1"/>
    <property type="match status" value="1"/>
</dbReference>
<comment type="caution">
    <text evidence="1">The sequence shown here is derived from an EMBL/GenBank/DDBJ whole genome shotgun (WGS) entry which is preliminary data.</text>
</comment>
<dbReference type="EMBL" id="MU251246">
    <property type="protein sequence ID" value="KAG9257051.1"/>
    <property type="molecule type" value="Genomic_DNA"/>
</dbReference>
<sequence>MRLIFDFDGTITQQDTISDLAAAAVAFQHTQRGQHLQATWDQVVRHYMSDYHQYKENYEPKEEERREVAQEVEFLNGLRPIEQASLQRVQASGVFDGLEHMGLFEMGVSAVESKKIETREGFKAVTKMAQDNGWPLGVISVNWSRSFIRGVLHQFSMPIVANEIASDGRVEGPEFLGEQLTNSAGKLSALKHEFGGDDESILYFGDSSTDLECLLAHKGIVIADDDTDSSLIRTLQRLSIPVPHVEAYDKAANASVHWARNFQEVIASGLLDR</sequence>
<accession>A0A9P7ZS19</accession>
<dbReference type="InterPro" id="IPR036412">
    <property type="entry name" value="HAD-like_sf"/>
</dbReference>
<dbReference type="Pfam" id="PF12710">
    <property type="entry name" value="HAD"/>
    <property type="match status" value="1"/>
</dbReference>
<protein>
    <submittedName>
        <fullName evidence="1">HAD-like domain-containing protein</fullName>
    </submittedName>
</protein>
<organism evidence="1 2">
    <name type="scientific">Emericellopsis atlantica</name>
    <dbReference type="NCBI Taxonomy" id="2614577"/>
    <lineage>
        <taxon>Eukaryota</taxon>
        <taxon>Fungi</taxon>
        <taxon>Dikarya</taxon>
        <taxon>Ascomycota</taxon>
        <taxon>Pezizomycotina</taxon>
        <taxon>Sordariomycetes</taxon>
        <taxon>Hypocreomycetidae</taxon>
        <taxon>Hypocreales</taxon>
        <taxon>Bionectriaceae</taxon>
        <taxon>Emericellopsis</taxon>
    </lineage>
</organism>
<dbReference type="Gene3D" id="3.40.50.1000">
    <property type="entry name" value="HAD superfamily/HAD-like"/>
    <property type="match status" value="1"/>
</dbReference>
<dbReference type="PANTHER" id="PTHR28181">
    <property type="entry name" value="UPF0655 PROTEIN YCR015C"/>
    <property type="match status" value="1"/>
</dbReference>
<gene>
    <name evidence="1" type="ORF">F5Z01DRAFT_647512</name>
</gene>
<dbReference type="InterPro" id="IPR023214">
    <property type="entry name" value="HAD_sf"/>
</dbReference>
<dbReference type="GeneID" id="70293888"/>
<dbReference type="InterPro" id="IPR050849">
    <property type="entry name" value="HAD-like_hydrolase_phosphatase"/>
</dbReference>
<dbReference type="SUPFAM" id="SSF56784">
    <property type="entry name" value="HAD-like"/>
    <property type="match status" value="1"/>
</dbReference>
<evidence type="ECO:0000313" key="2">
    <source>
        <dbReference type="Proteomes" id="UP000887229"/>
    </source>
</evidence>
<reference evidence="1" key="1">
    <citation type="journal article" date="2021" name="IMA Fungus">
        <title>Genomic characterization of three marine fungi, including Emericellopsis atlantica sp. nov. with signatures of a generalist lifestyle and marine biomass degradation.</title>
        <authorList>
            <person name="Hagestad O.C."/>
            <person name="Hou L."/>
            <person name="Andersen J.H."/>
            <person name="Hansen E.H."/>
            <person name="Altermark B."/>
            <person name="Li C."/>
            <person name="Kuhnert E."/>
            <person name="Cox R.J."/>
            <person name="Crous P.W."/>
            <person name="Spatafora J.W."/>
            <person name="Lail K."/>
            <person name="Amirebrahimi M."/>
            <person name="Lipzen A."/>
            <person name="Pangilinan J."/>
            <person name="Andreopoulos W."/>
            <person name="Hayes R.D."/>
            <person name="Ng V."/>
            <person name="Grigoriev I.V."/>
            <person name="Jackson S.A."/>
            <person name="Sutton T.D.S."/>
            <person name="Dobson A.D.W."/>
            <person name="Rama T."/>
        </authorList>
    </citation>
    <scope>NUCLEOTIDE SEQUENCE</scope>
    <source>
        <strain evidence="1">TS7</strain>
    </source>
</reference>
<name>A0A9P7ZS19_9HYPO</name>
<proteinExistence type="predicted"/>
<dbReference type="RefSeq" id="XP_046120975.1">
    <property type="nucleotide sequence ID" value="XM_046262985.1"/>
</dbReference>
<dbReference type="AlphaFoldDB" id="A0A9P7ZS19"/>
<evidence type="ECO:0000313" key="1">
    <source>
        <dbReference type="EMBL" id="KAG9257051.1"/>
    </source>
</evidence>
<dbReference type="OrthoDB" id="10255128at2759"/>
<dbReference type="Proteomes" id="UP000887229">
    <property type="component" value="Unassembled WGS sequence"/>
</dbReference>
<keyword evidence="2" id="KW-1185">Reference proteome</keyword>